<dbReference type="InterPro" id="IPR000477">
    <property type="entry name" value="RT_dom"/>
</dbReference>
<reference evidence="2" key="1">
    <citation type="journal article" date="2019" name="Sci. Rep.">
        <title>Draft genome of Tanacetum cinerariifolium, the natural source of mosquito coil.</title>
        <authorList>
            <person name="Yamashiro T."/>
            <person name="Shiraishi A."/>
            <person name="Satake H."/>
            <person name="Nakayama K."/>
        </authorList>
    </citation>
    <scope>NUCLEOTIDE SEQUENCE</scope>
</reference>
<dbReference type="InterPro" id="IPR043128">
    <property type="entry name" value="Rev_trsase/Diguanyl_cyclase"/>
</dbReference>
<accession>A0A6L2M7N4</accession>
<dbReference type="GO" id="GO:0003964">
    <property type="term" value="F:RNA-directed DNA polymerase activity"/>
    <property type="evidence" value="ECO:0007669"/>
    <property type="project" value="UniProtKB-KW"/>
</dbReference>
<dbReference type="PANTHER" id="PTHR24559:SF444">
    <property type="entry name" value="REVERSE TRANSCRIPTASE DOMAIN-CONTAINING PROTEIN"/>
    <property type="match status" value="1"/>
</dbReference>
<dbReference type="AlphaFoldDB" id="A0A6L2M7N4"/>
<dbReference type="InterPro" id="IPR043502">
    <property type="entry name" value="DNA/RNA_pol_sf"/>
</dbReference>
<dbReference type="Gene3D" id="3.10.10.10">
    <property type="entry name" value="HIV Type 1 Reverse Transcriptase, subunit A, domain 1"/>
    <property type="match status" value="1"/>
</dbReference>
<proteinExistence type="predicted"/>
<gene>
    <name evidence="2" type="ORF">Tci_042031</name>
</gene>
<dbReference type="EMBL" id="BKCJ010006047">
    <property type="protein sequence ID" value="GEU70053.1"/>
    <property type="molecule type" value="Genomic_DNA"/>
</dbReference>
<dbReference type="Pfam" id="PF00078">
    <property type="entry name" value="RVT_1"/>
    <property type="match status" value="1"/>
</dbReference>
<keyword evidence="2" id="KW-0695">RNA-directed DNA polymerase</keyword>
<organism evidence="2">
    <name type="scientific">Tanacetum cinerariifolium</name>
    <name type="common">Dalmatian daisy</name>
    <name type="synonym">Chrysanthemum cinerariifolium</name>
    <dbReference type="NCBI Taxonomy" id="118510"/>
    <lineage>
        <taxon>Eukaryota</taxon>
        <taxon>Viridiplantae</taxon>
        <taxon>Streptophyta</taxon>
        <taxon>Embryophyta</taxon>
        <taxon>Tracheophyta</taxon>
        <taxon>Spermatophyta</taxon>
        <taxon>Magnoliopsida</taxon>
        <taxon>eudicotyledons</taxon>
        <taxon>Gunneridae</taxon>
        <taxon>Pentapetalae</taxon>
        <taxon>asterids</taxon>
        <taxon>campanulids</taxon>
        <taxon>Asterales</taxon>
        <taxon>Asteraceae</taxon>
        <taxon>Asteroideae</taxon>
        <taxon>Anthemideae</taxon>
        <taxon>Anthemidinae</taxon>
        <taxon>Tanacetum</taxon>
    </lineage>
</organism>
<keyword evidence="2" id="KW-0808">Transferase</keyword>
<sequence length="279" mass="32214">MKAPIVFPPLSMEDASDEPLIIKAVVEGYLVRRDEPKIHLSGFLNNTLHGKVPHPKGVATLVTWSAVIYECQRLKRKQMVEQEVNQNINQEKGVSKRVDLTEQTLVNPAYPDNNRGKPVRAMTRCTKKKGYGIRQNLGCEQEGGRMDYYPLSDIDGKIESVVGFRYKCFMDAYKGYHQVQMAHDDKEKTALYMDEGTYCYTKMPFRFKNARATYQRVVDTSFQSQIGINLEAYVDDMVIKSNNENVLIEDITETLDNLQRINMKLNPKNVRLEWKKENF</sequence>
<dbReference type="CDD" id="cd01647">
    <property type="entry name" value="RT_LTR"/>
    <property type="match status" value="1"/>
</dbReference>
<dbReference type="Gene3D" id="3.30.70.270">
    <property type="match status" value="1"/>
</dbReference>
<keyword evidence="2" id="KW-0548">Nucleotidyltransferase</keyword>
<name>A0A6L2M7N4_TANCI</name>
<evidence type="ECO:0000259" key="1">
    <source>
        <dbReference type="Pfam" id="PF00078"/>
    </source>
</evidence>
<comment type="caution">
    <text evidence="2">The sequence shown here is derived from an EMBL/GenBank/DDBJ whole genome shotgun (WGS) entry which is preliminary data.</text>
</comment>
<dbReference type="InterPro" id="IPR053134">
    <property type="entry name" value="RNA-dir_DNA_polymerase"/>
</dbReference>
<dbReference type="SUPFAM" id="SSF56672">
    <property type="entry name" value="DNA/RNA polymerases"/>
    <property type="match status" value="1"/>
</dbReference>
<dbReference type="PANTHER" id="PTHR24559">
    <property type="entry name" value="TRANSPOSON TY3-I GAG-POL POLYPROTEIN"/>
    <property type="match status" value="1"/>
</dbReference>
<evidence type="ECO:0000313" key="2">
    <source>
        <dbReference type="EMBL" id="GEU70053.1"/>
    </source>
</evidence>
<protein>
    <submittedName>
        <fullName evidence="2">Reverse transcriptase domain-containing protein</fullName>
    </submittedName>
</protein>
<feature type="domain" description="Reverse transcriptase" evidence="1">
    <location>
        <begin position="158"/>
        <end position="268"/>
    </location>
</feature>